<comment type="caution">
    <text evidence="1">The sequence shown here is derived from an EMBL/GenBank/DDBJ whole genome shotgun (WGS) entry which is preliminary data.</text>
</comment>
<organism evidence="1">
    <name type="scientific">marine sediment metagenome</name>
    <dbReference type="NCBI Taxonomy" id="412755"/>
    <lineage>
        <taxon>unclassified sequences</taxon>
        <taxon>metagenomes</taxon>
        <taxon>ecological metagenomes</taxon>
    </lineage>
</organism>
<gene>
    <name evidence="1" type="ORF">S01H1_83810</name>
</gene>
<proteinExistence type="predicted"/>
<evidence type="ECO:0000313" key="1">
    <source>
        <dbReference type="EMBL" id="GAG48233.1"/>
    </source>
</evidence>
<reference evidence="1" key="1">
    <citation type="journal article" date="2014" name="Front. Microbiol.">
        <title>High frequency of phylogenetically diverse reductive dehalogenase-homologous genes in deep subseafloor sedimentary metagenomes.</title>
        <authorList>
            <person name="Kawai M."/>
            <person name="Futagami T."/>
            <person name="Toyoda A."/>
            <person name="Takaki Y."/>
            <person name="Nishi S."/>
            <person name="Hori S."/>
            <person name="Arai W."/>
            <person name="Tsubouchi T."/>
            <person name="Morono Y."/>
            <person name="Uchiyama I."/>
            <person name="Ito T."/>
            <person name="Fujiyama A."/>
            <person name="Inagaki F."/>
            <person name="Takami H."/>
        </authorList>
    </citation>
    <scope>NUCLEOTIDE SEQUENCE</scope>
    <source>
        <strain evidence="1">Expedition CK06-06</strain>
    </source>
</reference>
<dbReference type="AlphaFoldDB" id="X0YI05"/>
<name>X0YI05_9ZZZZ</name>
<feature type="non-terminal residue" evidence="1">
    <location>
        <position position="1"/>
    </location>
</feature>
<dbReference type="EMBL" id="BARS01057057">
    <property type="protein sequence ID" value="GAG48233.1"/>
    <property type="molecule type" value="Genomic_DNA"/>
</dbReference>
<accession>X0YI05</accession>
<sequence length="40" mass="4085">LDSFQNPIHAKLSAEPASVAAIGKTDIGTVISPVDDDSGF</sequence>
<protein>
    <submittedName>
        <fullName evidence="1">Uncharacterized protein</fullName>
    </submittedName>
</protein>